<sequence length="83" mass="9996">MDCFAVFQNLKRSESELQIIKQKAFSCFLRRLIFRIRLWIELTAGLLKWMLPTIMMHHRSSLKVAYLQRLLLMVIQFQILKAQ</sequence>
<name>A0ACB9BKF1_CICIN</name>
<dbReference type="EMBL" id="CM042014">
    <property type="protein sequence ID" value="KAI3722493.1"/>
    <property type="molecule type" value="Genomic_DNA"/>
</dbReference>
<reference evidence="2" key="1">
    <citation type="journal article" date="2022" name="Mol. Ecol. Resour.">
        <title>The genomes of chicory, endive, great burdock and yacon provide insights into Asteraceae palaeo-polyploidization history and plant inulin production.</title>
        <authorList>
            <person name="Fan W."/>
            <person name="Wang S."/>
            <person name="Wang H."/>
            <person name="Wang A."/>
            <person name="Jiang F."/>
            <person name="Liu H."/>
            <person name="Zhao H."/>
            <person name="Xu D."/>
            <person name="Zhang Y."/>
        </authorList>
    </citation>
    <scope>NUCLEOTIDE SEQUENCE [LARGE SCALE GENOMIC DNA]</scope>
    <source>
        <strain evidence="2">cv. Punajuju</strain>
    </source>
</reference>
<evidence type="ECO:0000313" key="2">
    <source>
        <dbReference type="Proteomes" id="UP001055811"/>
    </source>
</evidence>
<proteinExistence type="predicted"/>
<reference evidence="1 2" key="2">
    <citation type="journal article" date="2022" name="Mol. Ecol. Resour.">
        <title>The genomes of chicory, endive, great burdock and yacon provide insights into Asteraceae paleo-polyploidization history and plant inulin production.</title>
        <authorList>
            <person name="Fan W."/>
            <person name="Wang S."/>
            <person name="Wang H."/>
            <person name="Wang A."/>
            <person name="Jiang F."/>
            <person name="Liu H."/>
            <person name="Zhao H."/>
            <person name="Xu D."/>
            <person name="Zhang Y."/>
        </authorList>
    </citation>
    <scope>NUCLEOTIDE SEQUENCE [LARGE SCALE GENOMIC DNA]</scope>
    <source>
        <strain evidence="2">cv. Punajuju</strain>
        <tissue evidence="1">Leaves</tissue>
    </source>
</reference>
<gene>
    <name evidence="1" type="ORF">L2E82_33532</name>
</gene>
<accession>A0ACB9BKF1</accession>
<evidence type="ECO:0000313" key="1">
    <source>
        <dbReference type="EMBL" id="KAI3722493.1"/>
    </source>
</evidence>
<keyword evidence="2" id="KW-1185">Reference proteome</keyword>
<comment type="caution">
    <text evidence="1">The sequence shown here is derived from an EMBL/GenBank/DDBJ whole genome shotgun (WGS) entry which is preliminary data.</text>
</comment>
<dbReference type="Proteomes" id="UP001055811">
    <property type="component" value="Linkage Group LG06"/>
</dbReference>
<organism evidence="1 2">
    <name type="scientific">Cichorium intybus</name>
    <name type="common">Chicory</name>
    <dbReference type="NCBI Taxonomy" id="13427"/>
    <lineage>
        <taxon>Eukaryota</taxon>
        <taxon>Viridiplantae</taxon>
        <taxon>Streptophyta</taxon>
        <taxon>Embryophyta</taxon>
        <taxon>Tracheophyta</taxon>
        <taxon>Spermatophyta</taxon>
        <taxon>Magnoliopsida</taxon>
        <taxon>eudicotyledons</taxon>
        <taxon>Gunneridae</taxon>
        <taxon>Pentapetalae</taxon>
        <taxon>asterids</taxon>
        <taxon>campanulids</taxon>
        <taxon>Asterales</taxon>
        <taxon>Asteraceae</taxon>
        <taxon>Cichorioideae</taxon>
        <taxon>Cichorieae</taxon>
        <taxon>Cichoriinae</taxon>
        <taxon>Cichorium</taxon>
    </lineage>
</organism>
<protein>
    <submittedName>
        <fullName evidence="1">Uncharacterized protein</fullName>
    </submittedName>
</protein>